<dbReference type="Proteomes" id="UP000658720">
    <property type="component" value="Unassembled WGS sequence"/>
</dbReference>
<evidence type="ECO:0000313" key="16">
    <source>
        <dbReference type="EMBL" id="MBE9254105.1"/>
    </source>
</evidence>
<evidence type="ECO:0000313" key="17">
    <source>
        <dbReference type="Proteomes" id="UP000658720"/>
    </source>
</evidence>
<evidence type="ECO:0000256" key="7">
    <source>
        <dbReference type="ARBA" id="ARBA00022603"/>
    </source>
</evidence>
<keyword evidence="7 14" id="KW-0489">Methyltransferase</keyword>
<evidence type="ECO:0000256" key="8">
    <source>
        <dbReference type="ARBA" id="ARBA00022679"/>
    </source>
</evidence>
<dbReference type="InterPro" id="IPR023267">
    <property type="entry name" value="RCMT"/>
</dbReference>
<comment type="function">
    <text evidence="1">Specifically methylates the cytosine at position 967 (m5C967) of 16S rRNA.</text>
</comment>
<dbReference type="RefSeq" id="WP_194019777.1">
    <property type="nucleotide sequence ID" value="NZ_JADEVV010000023.1"/>
</dbReference>
<dbReference type="InterPro" id="IPR054728">
    <property type="entry name" value="RsmB-like_ferredoxin"/>
</dbReference>
<dbReference type="InterPro" id="IPR049560">
    <property type="entry name" value="MeTrfase_RsmB-F_NOP2_cat"/>
</dbReference>
<dbReference type="NCBIfam" id="NF011494">
    <property type="entry name" value="PRK14902.1"/>
    <property type="match status" value="1"/>
</dbReference>
<keyword evidence="8 14" id="KW-0808">Transferase</keyword>
<dbReference type="NCBIfam" id="TIGR00563">
    <property type="entry name" value="rsmB"/>
    <property type="match status" value="1"/>
</dbReference>
<feature type="domain" description="SAM-dependent MTase RsmB/NOP-type" evidence="15">
    <location>
        <begin position="169"/>
        <end position="446"/>
    </location>
</feature>
<dbReference type="InterPro" id="IPR018314">
    <property type="entry name" value="RsmB/NOL1/NOP2-like_CS"/>
</dbReference>
<dbReference type="EC" id="2.1.1.176" evidence="4"/>
<organism evidence="16 17">
    <name type="scientific">Synechocystis salina LEGE 00031</name>
    <dbReference type="NCBI Taxonomy" id="1828736"/>
    <lineage>
        <taxon>Bacteria</taxon>
        <taxon>Bacillati</taxon>
        <taxon>Cyanobacteriota</taxon>
        <taxon>Cyanophyceae</taxon>
        <taxon>Synechococcales</taxon>
        <taxon>Merismopediaceae</taxon>
        <taxon>Synechocystis</taxon>
    </lineage>
</organism>
<evidence type="ECO:0000259" key="15">
    <source>
        <dbReference type="PROSITE" id="PS51686"/>
    </source>
</evidence>
<dbReference type="PANTHER" id="PTHR22807">
    <property type="entry name" value="NOP2 YEAST -RELATED NOL1/NOP2/FMU SUN DOMAIN-CONTAINING"/>
    <property type="match status" value="1"/>
</dbReference>
<dbReference type="NCBIfam" id="NF011493">
    <property type="entry name" value="PRK14901.1"/>
    <property type="match status" value="1"/>
</dbReference>
<dbReference type="InterPro" id="IPR001678">
    <property type="entry name" value="MeTrfase_RsmB-F_NOP2_dom"/>
</dbReference>
<dbReference type="SUPFAM" id="SSF53335">
    <property type="entry name" value="S-adenosyl-L-methionine-dependent methyltransferases"/>
    <property type="match status" value="1"/>
</dbReference>
<dbReference type="Pfam" id="PF01029">
    <property type="entry name" value="NusB"/>
    <property type="match status" value="1"/>
</dbReference>
<feature type="binding site" evidence="14">
    <location>
        <position position="330"/>
    </location>
    <ligand>
        <name>S-adenosyl-L-methionine</name>
        <dbReference type="ChEBI" id="CHEBI:59789"/>
    </ligand>
</feature>
<evidence type="ECO:0000256" key="4">
    <source>
        <dbReference type="ARBA" id="ARBA00012140"/>
    </source>
</evidence>
<dbReference type="Gene3D" id="3.40.50.150">
    <property type="entry name" value="Vaccinia Virus protein VP39"/>
    <property type="match status" value="1"/>
</dbReference>
<dbReference type="InterPro" id="IPR006027">
    <property type="entry name" value="NusB_RsmB_TIM44"/>
</dbReference>
<dbReference type="Pfam" id="PF22458">
    <property type="entry name" value="RsmF-B_ferredox"/>
    <property type="match status" value="1"/>
</dbReference>
<gene>
    <name evidence="16" type="ORF">IQ217_09690</name>
</gene>
<dbReference type="PROSITE" id="PS01153">
    <property type="entry name" value="NOL1_NOP2_SUN"/>
    <property type="match status" value="1"/>
</dbReference>
<dbReference type="PRINTS" id="PR02008">
    <property type="entry name" value="RCMTFAMILY"/>
</dbReference>
<dbReference type="InterPro" id="IPR029063">
    <property type="entry name" value="SAM-dependent_MTases_sf"/>
</dbReference>
<feature type="binding site" evidence="14">
    <location>
        <begin position="260"/>
        <end position="266"/>
    </location>
    <ligand>
        <name>S-adenosyl-L-methionine</name>
        <dbReference type="ChEBI" id="CHEBI:59789"/>
    </ligand>
</feature>
<evidence type="ECO:0000256" key="10">
    <source>
        <dbReference type="ARBA" id="ARBA00022884"/>
    </source>
</evidence>
<dbReference type="CDD" id="cd00620">
    <property type="entry name" value="Methyltransferase_Sun"/>
    <property type="match status" value="1"/>
</dbReference>
<name>A0ABR9VRX6_9SYNC</name>
<dbReference type="EMBL" id="JADEVV010000023">
    <property type="protein sequence ID" value="MBE9254105.1"/>
    <property type="molecule type" value="Genomic_DNA"/>
</dbReference>
<evidence type="ECO:0000256" key="14">
    <source>
        <dbReference type="PROSITE-ProRule" id="PRU01023"/>
    </source>
</evidence>
<dbReference type="InterPro" id="IPR035926">
    <property type="entry name" value="NusB-like_sf"/>
</dbReference>
<dbReference type="Gene3D" id="1.10.940.10">
    <property type="entry name" value="NusB-like"/>
    <property type="match status" value="1"/>
</dbReference>
<dbReference type="SUPFAM" id="SSF48013">
    <property type="entry name" value="NusB-like"/>
    <property type="match status" value="1"/>
</dbReference>
<dbReference type="GO" id="GO:0032259">
    <property type="term" value="P:methylation"/>
    <property type="evidence" value="ECO:0007669"/>
    <property type="project" value="UniProtKB-KW"/>
</dbReference>
<keyword evidence="5" id="KW-0963">Cytoplasm</keyword>
<comment type="caution">
    <text evidence="16">The sequence shown here is derived from an EMBL/GenBank/DDBJ whole genome shotgun (WGS) entry which is preliminary data.</text>
</comment>
<evidence type="ECO:0000256" key="9">
    <source>
        <dbReference type="ARBA" id="ARBA00022691"/>
    </source>
</evidence>
<evidence type="ECO:0000256" key="2">
    <source>
        <dbReference type="ARBA" id="ARBA00004496"/>
    </source>
</evidence>
<dbReference type="InterPro" id="IPR048019">
    <property type="entry name" value="RsmB-like_N"/>
</dbReference>
<reference evidence="16 17" key="1">
    <citation type="submission" date="2020-10" db="EMBL/GenBank/DDBJ databases">
        <authorList>
            <person name="Castelo-Branco R."/>
            <person name="Eusebio N."/>
            <person name="Adriana R."/>
            <person name="Vieira A."/>
            <person name="Brugerolle De Fraissinette N."/>
            <person name="Rezende De Castro R."/>
            <person name="Schneider M.P."/>
            <person name="Vasconcelos V."/>
            <person name="Leao P.N."/>
        </authorList>
    </citation>
    <scope>NUCLEOTIDE SEQUENCE [LARGE SCALE GENOMIC DNA]</scope>
    <source>
        <strain evidence="16 17">LEGE 00031</strain>
    </source>
</reference>
<keyword evidence="17" id="KW-1185">Reference proteome</keyword>
<keyword evidence="6" id="KW-0698">rRNA processing</keyword>
<evidence type="ECO:0000256" key="3">
    <source>
        <dbReference type="ARBA" id="ARBA00007494"/>
    </source>
</evidence>
<evidence type="ECO:0000256" key="12">
    <source>
        <dbReference type="ARBA" id="ARBA00031088"/>
    </source>
</evidence>
<protein>
    <recommendedName>
        <fullName evidence="4">16S rRNA (cytosine(967)-C(5))-methyltransferase</fullName>
        <ecNumber evidence="4">2.1.1.176</ecNumber>
    </recommendedName>
    <alternativeName>
        <fullName evidence="11">16S rRNA m5C967 methyltransferase</fullName>
    </alternativeName>
    <alternativeName>
        <fullName evidence="12">rRNA (cytosine-C(5)-)-methyltransferase RsmB</fullName>
    </alternativeName>
</protein>
<keyword evidence="9 14" id="KW-0949">S-adenosyl-L-methionine</keyword>
<evidence type="ECO:0000256" key="5">
    <source>
        <dbReference type="ARBA" id="ARBA00022490"/>
    </source>
</evidence>
<keyword evidence="10 14" id="KW-0694">RNA-binding</keyword>
<accession>A0ABR9VRX6</accession>
<proteinExistence type="inferred from homology"/>
<dbReference type="InterPro" id="IPR004573">
    <property type="entry name" value="rRNA_ssu_MeTfrase_B"/>
</dbReference>
<dbReference type="PANTHER" id="PTHR22807:SF53">
    <property type="entry name" value="RIBOSOMAL RNA SMALL SUBUNIT METHYLTRANSFERASE B-RELATED"/>
    <property type="match status" value="1"/>
</dbReference>
<dbReference type="Pfam" id="PF01189">
    <property type="entry name" value="Methyltr_RsmB-F"/>
    <property type="match status" value="1"/>
</dbReference>
<evidence type="ECO:0000256" key="1">
    <source>
        <dbReference type="ARBA" id="ARBA00002724"/>
    </source>
</evidence>
<dbReference type="PROSITE" id="PS51686">
    <property type="entry name" value="SAM_MT_RSMB_NOP"/>
    <property type="match status" value="1"/>
</dbReference>
<comment type="subcellular location">
    <subcellularLocation>
        <location evidence="2">Cytoplasm</location>
    </subcellularLocation>
</comment>
<sequence>MISARQLAFLVLREIDRRDSYTDVAIDRALQKHSLSPPDRRLCTELVYGVMRRQRTLDCLIESLGDRPISKQPPDLRRIVHLGLYQLGYLDQIPASAAVNTSVDLAKANGLKGLSKVVNGMLRRYQRGQEGGEGVLGQEKISLGEKYSFPDWLMDLFVQTWGQEETEALCAYFNRNPSLDIRINPLQTSREAVAQMLESMNITATAMAGLPQGLRLTGKTGAITQLPGFAEGLWTVQDASAQWVAQILNPQPGETIFDVCAAPGGKTTHIAELMGDRGQIYAGDRHGWRLQKLAVTQQRLGLTSIKTWEGDLIQPGTKPPMELVDRALLDVPCSGLGTLHRNPDLRWRQNPDTIATLLPLQQSLLTAIVPLVKSGGTLVYSTCTLNPAENEAQIQQFLQDHEDWRPENFTWISPSGDSQAITDGMLTILPHQHQQDGFFIANLKKA</sequence>
<evidence type="ECO:0000256" key="13">
    <source>
        <dbReference type="ARBA" id="ARBA00047283"/>
    </source>
</evidence>
<comment type="similarity">
    <text evidence="3 14">Belongs to the class I-like SAM-binding methyltransferase superfamily. RsmB/NOP family.</text>
</comment>
<comment type="catalytic activity">
    <reaction evidence="13">
        <text>cytidine(967) in 16S rRNA + S-adenosyl-L-methionine = 5-methylcytidine(967) in 16S rRNA + S-adenosyl-L-homocysteine + H(+)</text>
        <dbReference type="Rhea" id="RHEA:42748"/>
        <dbReference type="Rhea" id="RHEA-COMP:10219"/>
        <dbReference type="Rhea" id="RHEA-COMP:10220"/>
        <dbReference type="ChEBI" id="CHEBI:15378"/>
        <dbReference type="ChEBI" id="CHEBI:57856"/>
        <dbReference type="ChEBI" id="CHEBI:59789"/>
        <dbReference type="ChEBI" id="CHEBI:74483"/>
        <dbReference type="ChEBI" id="CHEBI:82748"/>
        <dbReference type="EC" id="2.1.1.176"/>
    </reaction>
</comment>
<feature type="binding site" evidence="14">
    <location>
        <position position="311"/>
    </location>
    <ligand>
        <name>S-adenosyl-L-methionine</name>
        <dbReference type="ChEBI" id="CHEBI:59789"/>
    </ligand>
</feature>
<feature type="binding site" evidence="14">
    <location>
        <position position="284"/>
    </location>
    <ligand>
        <name>S-adenosyl-L-methionine</name>
        <dbReference type="ChEBI" id="CHEBI:59789"/>
    </ligand>
</feature>
<feature type="active site" description="Nucleophile" evidence="14">
    <location>
        <position position="383"/>
    </location>
</feature>
<dbReference type="GO" id="GO:0008168">
    <property type="term" value="F:methyltransferase activity"/>
    <property type="evidence" value="ECO:0007669"/>
    <property type="project" value="UniProtKB-KW"/>
</dbReference>
<evidence type="ECO:0000256" key="11">
    <source>
        <dbReference type="ARBA" id="ARBA00030399"/>
    </source>
</evidence>
<dbReference type="Gene3D" id="3.30.70.1170">
    <property type="entry name" value="Sun protein, domain 3"/>
    <property type="match status" value="1"/>
</dbReference>
<evidence type="ECO:0000256" key="6">
    <source>
        <dbReference type="ARBA" id="ARBA00022552"/>
    </source>
</evidence>